<evidence type="ECO:0000313" key="5">
    <source>
        <dbReference type="EMBL" id="TAJ44817.1"/>
    </source>
</evidence>
<comment type="caution">
    <text evidence="5">The sequence shown here is derived from an EMBL/GenBank/DDBJ whole genome shotgun (WGS) entry which is preliminary data.</text>
</comment>
<dbReference type="Pfam" id="PF01775">
    <property type="entry name" value="Ribosomal_L18A"/>
    <property type="match status" value="1"/>
</dbReference>
<keyword evidence="6" id="KW-1185">Reference proteome</keyword>
<dbReference type="RefSeq" id="WP_130646624.1">
    <property type="nucleotide sequence ID" value="NZ_PGCL01000002.1"/>
</dbReference>
<evidence type="ECO:0000256" key="1">
    <source>
        <dbReference type="ARBA" id="ARBA00022980"/>
    </source>
</evidence>
<reference evidence="5 6" key="1">
    <citation type="submission" date="2017-11" db="EMBL/GenBank/DDBJ databases">
        <title>Isolation and Characterization of Methanofollis Species from Methane Seep Offshore SW Taiwan.</title>
        <authorList>
            <person name="Teng N.-H."/>
            <person name="Lai M.-C."/>
            <person name="Chen S.-C."/>
        </authorList>
    </citation>
    <scope>NUCLEOTIDE SEQUENCE [LARGE SCALE GENOMIC DNA]</scope>
    <source>
        <strain evidence="5 6">FWC-SCC2</strain>
    </source>
</reference>
<keyword evidence="3" id="KW-0699">rRNA-binding</keyword>
<accession>A0A483CV22</accession>
<gene>
    <name evidence="3" type="primary">rpl18a</name>
    <name evidence="3" type="synonym">rpl20e</name>
    <name evidence="3" type="synonym">rplX</name>
    <name evidence="5" type="ORF">CUJ86_05865</name>
</gene>
<dbReference type="GO" id="GO:1990904">
    <property type="term" value="C:ribonucleoprotein complex"/>
    <property type="evidence" value="ECO:0007669"/>
    <property type="project" value="UniProtKB-KW"/>
</dbReference>
<dbReference type="EMBL" id="PGCL01000002">
    <property type="protein sequence ID" value="TAJ44817.1"/>
    <property type="molecule type" value="Genomic_DNA"/>
</dbReference>
<dbReference type="SUPFAM" id="SSF160374">
    <property type="entry name" value="RplX-like"/>
    <property type="match status" value="1"/>
</dbReference>
<feature type="domain" description="Large ribosomal subunit protein eL20" evidence="4">
    <location>
        <begin position="4"/>
        <end position="57"/>
    </location>
</feature>
<comment type="subunit">
    <text evidence="3">Part of the 50S ribosomal subunit. Binds 23S rRNA.</text>
</comment>
<dbReference type="Gene3D" id="3.10.20.10">
    <property type="match status" value="1"/>
</dbReference>
<dbReference type="AlphaFoldDB" id="A0A483CV22"/>
<protein>
    <recommendedName>
        <fullName evidence="3">Large ribosomal subunit protein eL20</fullName>
    </recommendedName>
</protein>
<dbReference type="GO" id="GO:0006412">
    <property type="term" value="P:translation"/>
    <property type="evidence" value="ECO:0007669"/>
    <property type="project" value="UniProtKB-UniRule"/>
</dbReference>
<evidence type="ECO:0000256" key="2">
    <source>
        <dbReference type="ARBA" id="ARBA00023274"/>
    </source>
</evidence>
<evidence type="ECO:0000256" key="3">
    <source>
        <dbReference type="HAMAP-Rule" id="MF_00273"/>
    </source>
</evidence>
<dbReference type="Proteomes" id="UP000292580">
    <property type="component" value="Unassembled WGS sequence"/>
</dbReference>
<proteinExistence type="inferred from homology"/>
<dbReference type="InterPro" id="IPR028877">
    <property type="entry name" value="Ribosomal_eL20"/>
</dbReference>
<dbReference type="GO" id="GO:0005840">
    <property type="term" value="C:ribosome"/>
    <property type="evidence" value="ECO:0007669"/>
    <property type="project" value="UniProtKB-KW"/>
</dbReference>
<dbReference type="NCBIfam" id="NF001981">
    <property type="entry name" value="PRK00773.1-1"/>
    <property type="match status" value="1"/>
</dbReference>
<dbReference type="GO" id="GO:0070180">
    <property type="term" value="F:large ribosomal subunit rRNA binding"/>
    <property type="evidence" value="ECO:0007669"/>
    <property type="project" value="UniProtKB-UniRule"/>
</dbReference>
<keyword evidence="2 3" id="KW-0687">Ribonucleoprotein</keyword>
<dbReference type="GO" id="GO:0003735">
    <property type="term" value="F:structural constituent of ribosome"/>
    <property type="evidence" value="ECO:0007669"/>
    <property type="project" value="InterPro"/>
</dbReference>
<dbReference type="HAMAP" id="MF_00273">
    <property type="entry name" value="Ribosomal_eL20"/>
    <property type="match status" value="1"/>
</dbReference>
<keyword evidence="3" id="KW-0694">RNA-binding</keyword>
<dbReference type="OrthoDB" id="191241at2157"/>
<sequence>MENQKYEVTGAFQMGGVWQPFTKIIVASNEGLAREWVYTDIGSKHRLKRSYISIKGVTVVGE</sequence>
<comment type="similarity">
    <text evidence="3">Belongs to the eukaryotic ribosomal protein eL20 family.</text>
</comment>
<evidence type="ECO:0000259" key="4">
    <source>
        <dbReference type="Pfam" id="PF01775"/>
    </source>
</evidence>
<organism evidence="5 6">
    <name type="scientific">Methanofollis fontis</name>
    <dbReference type="NCBI Taxonomy" id="2052832"/>
    <lineage>
        <taxon>Archaea</taxon>
        <taxon>Methanobacteriati</taxon>
        <taxon>Methanobacteriota</taxon>
        <taxon>Stenosarchaea group</taxon>
        <taxon>Methanomicrobia</taxon>
        <taxon>Methanomicrobiales</taxon>
        <taxon>Methanomicrobiaceae</taxon>
        <taxon>Methanofollis</taxon>
    </lineage>
</organism>
<keyword evidence="1 3" id="KW-0689">Ribosomal protein</keyword>
<name>A0A483CV22_9EURY</name>
<evidence type="ECO:0000313" key="6">
    <source>
        <dbReference type="Proteomes" id="UP000292580"/>
    </source>
</evidence>
<dbReference type="InterPro" id="IPR023573">
    <property type="entry name" value="Ribosomal_eL20_dom"/>
</dbReference>